<keyword evidence="3" id="KW-0597">Phosphoprotein</keyword>
<dbReference type="PANTHER" id="PTHR24421">
    <property type="entry name" value="NITRATE/NITRITE SENSOR PROTEIN NARX-RELATED"/>
    <property type="match status" value="1"/>
</dbReference>
<dbReference type="CDD" id="cd16917">
    <property type="entry name" value="HATPase_UhpB-NarQ-NarX-like"/>
    <property type="match status" value="1"/>
</dbReference>
<dbReference type="InterPro" id="IPR025828">
    <property type="entry name" value="Put_sensor_dom"/>
</dbReference>
<dbReference type="SUPFAM" id="SSF55874">
    <property type="entry name" value="ATPase domain of HSP90 chaperone/DNA topoisomerase II/histidine kinase"/>
    <property type="match status" value="1"/>
</dbReference>
<name>A0A543CLN6_9ACTN</name>
<evidence type="ECO:0000256" key="4">
    <source>
        <dbReference type="ARBA" id="ARBA00022679"/>
    </source>
</evidence>
<dbReference type="RefSeq" id="WP_141956662.1">
    <property type="nucleotide sequence ID" value="NZ_VFOZ01000001.1"/>
</dbReference>
<gene>
    <name evidence="13" type="ORF">FB559_3617</name>
</gene>
<dbReference type="EMBL" id="VFOZ01000001">
    <property type="protein sequence ID" value="TQL98005.1"/>
    <property type="molecule type" value="Genomic_DNA"/>
</dbReference>
<keyword evidence="7" id="KW-0067">ATP-binding</keyword>
<feature type="domain" description="Putative sensor" evidence="12">
    <location>
        <begin position="21"/>
        <end position="210"/>
    </location>
</feature>
<dbReference type="GO" id="GO:0046983">
    <property type="term" value="F:protein dimerization activity"/>
    <property type="evidence" value="ECO:0007669"/>
    <property type="project" value="InterPro"/>
</dbReference>
<keyword evidence="9" id="KW-1133">Transmembrane helix</keyword>
<accession>A0A543CLN6</accession>
<dbReference type="PANTHER" id="PTHR24421:SF10">
    <property type="entry name" value="NITRATE_NITRITE SENSOR PROTEIN NARQ"/>
    <property type="match status" value="1"/>
</dbReference>
<keyword evidence="6 13" id="KW-0418">Kinase</keyword>
<evidence type="ECO:0000256" key="5">
    <source>
        <dbReference type="ARBA" id="ARBA00022741"/>
    </source>
</evidence>
<feature type="domain" description="Signal transduction histidine kinase subgroup 3 dimerisation and phosphoacceptor" evidence="11">
    <location>
        <begin position="238"/>
        <end position="301"/>
    </location>
</feature>
<protein>
    <recommendedName>
        <fullName evidence="2">histidine kinase</fullName>
        <ecNumber evidence="2">2.7.13.3</ecNumber>
    </recommendedName>
</protein>
<comment type="catalytic activity">
    <reaction evidence="1">
        <text>ATP + protein L-histidine = ADP + protein N-phospho-L-histidine.</text>
        <dbReference type="EC" id="2.7.13.3"/>
    </reaction>
</comment>
<feature type="transmembrane region" description="Helical" evidence="9">
    <location>
        <begin position="177"/>
        <end position="199"/>
    </location>
</feature>
<keyword evidence="5" id="KW-0547">Nucleotide-binding</keyword>
<evidence type="ECO:0000256" key="1">
    <source>
        <dbReference type="ARBA" id="ARBA00000085"/>
    </source>
</evidence>
<dbReference type="AlphaFoldDB" id="A0A543CLN6"/>
<keyword evidence="9" id="KW-0812">Transmembrane</keyword>
<dbReference type="InterPro" id="IPR003594">
    <property type="entry name" value="HATPase_dom"/>
</dbReference>
<dbReference type="OrthoDB" id="5241729at2"/>
<keyword evidence="9" id="KW-0472">Membrane</keyword>
<dbReference type="Proteomes" id="UP000316096">
    <property type="component" value="Unassembled WGS sequence"/>
</dbReference>
<dbReference type="Pfam" id="PF07730">
    <property type="entry name" value="HisKA_3"/>
    <property type="match status" value="1"/>
</dbReference>
<keyword evidence="14" id="KW-1185">Reference proteome</keyword>
<evidence type="ECO:0000259" key="10">
    <source>
        <dbReference type="Pfam" id="PF02518"/>
    </source>
</evidence>
<evidence type="ECO:0000313" key="14">
    <source>
        <dbReference type="Proteomes" id="UP000316096"/>
    </source>
</evidence>
<evidence type="ECO:0000259" key="12">
    <source>
        <dbReference type="Pfam" id="PF13796"/>
    </source>
</evidence>
<dbReference type="Gene3D" id="3.30.565.10">
    <property type="entry name" value="Histidine kinase-like ATPase, C-terminal domain"/>
    <property type="match status" value="1"/>
</dbReference>
<evidence type="ECO:0000256" key="3">
    <source>
        <dbReference type="ARBA" id="ARBA00022553"/>
    </source>
</evidence>
<dbReference type="GO" id="GO:0005524">
    <property type="term" value="F:ATP binding"/>
    <property type="evidence" value="ECO:0007669"/>
    <property type="project" value="UniProtKB-KW"/>
</dbReference>
<dbReference type="GO" id="GO:0016020">
    <property type="term" value="C:membrane"/>
    <property type="evidence" value="ECO:0007669"/>
    <property type="project" value="InterPro"/>
</dbReference>
<evidence type="ECO:0000256" key="8">
    <source>
        <dbReference type="ARBA" id="ARBA00023012"/>
    </source>
</evidence>
<feature type="domain" description="Histidine kinase/HSP90-like ATPase" evidence="10">
    <location>
        <begin position="342"/>
        <end position="421"/>
    </location>
</feature>
<dbReference type="EC" id="2.7.13.3" evidence="2"/>
<evidence type="ECO:0000313" key="13">
    <source>
        <dbReference type="EMBL" id="TQL98005.1"/>
    </source>
</evidence>
<feature type="transmembrane region" description="Helical" evidence="9">
    <location>
        <begin position="44"/>
        <end position="63"/>
    </location>
</feature>
<dbReference type="Pfam" id="PF02518">
    <property type="entry name" value="HATPase_c"/>
    <property type="match status" value="1"/>
</dbReference>
<dbReference type="InterPro" id="IPR050482">
    <property type="entry name" value="Sensor_HK_TwoCompSys"/>
</dbReference>
<sequence length="423" mass="45077">MSLGVVLRAPVSRRVWTEILYLLVSAPLAAFGFAYTLATVVLGAGLAVTAAGIPLLAFGLYVAREIAGLHRGLAGRLLGEHIEPPAPVRTAPGLARVQIRLSDAAAWRAMAYFLVKLPITVIHLYILALTWAWSLVAITYPIQHAAGVNMDTVRDAHGAVRHGLVVGGVVFDTWPRQLAVCATGVLLLFVAPWATHVALMPDRMLMRWLLGRRGLAERVRDLEETRARAVDDAAATLRRIERDLHDGAQVRLIALTMQLTMVRDAVPDGAVRTLVDTAQATAREAIQELRELVRGIHPPALDHGLDTALTTLAARSGVPVEANVELGARPTAAIESIAYFCAAELLANVARHSGATRAWLSLTQAEGRLRLQVRDDGHGVAAPAGGSGLSGLLDRVRTVDGRLGIVSPPGGPTVVTVELPSHA</sequence>
<reference evidence="13 14" key="1">
    <citation type="submission" date="2019-06" db="EMBL/GenBank/DDBJ databases">
        <title>Sequencing the genomes of 1000 actinobacteria strains.</title>
        <authorList>
            <person name="Klenk H.-P."/>
        </authorList>
    </citation>
    <scope>NUCLEOTIDE SEQUENCE [LARGE SCALE GENOMIC DNA]</scope>
    <source>
        <strain evidence="13 14">DSM 102200</strain>
    </source>
</reference>
<feature type="transmembrane region" description="Helical" evidence="9">
    <location>
        <begin position="20"/>
        <end position="38"/>
    </location>
</feature>
<keyword evidence="4" id="KW-0808">Transferase</keyword>
<evidence type="ECO:0000256" key="6">
    <source>
        <dbReference type="ARBA" id="ARBA00022777"/>
    </source>
</evidence>
<evidence type="ECO:0000256" key="2">
    <source>
        <dbReference type="ARBA" id="ARBA00012438"/>
    </source>
</evidence>
<evidence type="ECO:0000256" key="7">
    <source>
        <dbReference type="ARBA" id="ARBA00022840"/>
    </source>
</evidence>
<dbReference type="Gene3D" id="1.20.5.1930">
    <property type="match status" value="1"/>
</dbReference>
<comment type="caution">
    <text evidence="13">The sequence shown here is derived from an EMBL/GenBank/DDBJ whole genome shotgun (WGS) entry which is preliminary data.</text>
</comment>
<dbReference type="InterPro" id="IPR036890">
    <property type="entry name" value="HATPase_C_sf"/>
</dbReference>
<keyword evidence="8" id="KW-0902">Two-component regulatory system</keyword>
<evidence type="ECO:0000259" key="11">
    <source>
        <dbReference type="Pfam" id="PF07730"/>
    </source>
</evidence>
<proteinExistence type="predicted"/>
<dbReference type="GO" id="GO:0000155">
    <property type="term" value="F:phosphorelay sensor kinase activity"/>
    <property type="evidence" value="ECO:0007669"/>
    <property type="project" value="InterPro"/>
</dbReference>
<feature type="transmembrane region" description="Helical" evidence="9">
    <location>
        <begin position="109"/>
        <end position="133"/>
    </location>
</feature>
<organism evidence="13 14">
    <name type="scientific">Actinoallomurus bryophytorum</name>
    <dbReference type="NCBI Taxonomy" id="1490222"/>
    <lineage>
        <taxon>Bacteria</taxon>
        <taxon>Bacillati</taxon>
        <taxon>Actinomycetota</taxon>
        <taxon>Actinomycetes</taxon>
        <taxon>Streptosporangiales</taxon>
        <taxon>Thermomonosporaceae</taxon>
        <taxon>Actinoallomurus</taxon>
    </lineage>
</organism>
<dbReference type="InterPro" id="IPR011712">
    <property type="entry name" value="Sig_transdc_His_kin_sub3_dim/P"/>
</dbReference>
<evidence type="ECO:0000256" key="9">
    <source>
        <dbReference type="SAM" id="Phobius"/>
    </source>
</evidence>
<dbReference type="Pfam" id="PF13796">
    <property type="entry name" value="Sensor"/>
    <property type="match status" value="1"/>
</dbReference>